<dbReference type="SUPFAM" id="SSF53335">
    <property type="entry name" value="S-adenosyl-L-methionine-dependent methyltransferases"/>
    <property type="match status" value="1"/>
</dbReference>
<evidence type="ECO:0000256" key="2">
    <source>
        <dbReference type="ARBA" id="ARBA00022679"/>
    </source>
</evidence>
<dbReference type="EMBL" id="QUOT01000001">
    <property type="protein sequence ID" value="REL30014.1"/>
    <property type="molecule type" value="Genomic_DNA"/>
</dbReference>
<dbReference type="InterPro" id="IPR035246">
    <property type="entry name" value="Spermidine_synt_N"/>
</dbReference>
<dbReference type="PANTHER" id="PTHR11558:SF11">
    <property type="entry name" value="SPERMIDINE SYNTHASE"/>
    <property type="match status" value="1"/>
</dbReference>
<feature type="binding site" evidence="5">
    <location>
        <begin position="139"/>
        <end position="140"/>
    </location>
    <ligand>
        <name>S-methyl-5'-thioadenosine</name>
        <dbReference type="ChEBI" id="CHEBI:17509"/>
    </ligand>
</feature>
<dbReference type="CDD" id="cd02440">
    <property type="entry name" value="AdoMet_MTases"/>
    <property type="match status" value="1"/>
</dbReference>
<comment type="function">
    <text evidence="5">Catalyzes the irreversible transfer of a propylamine group from the amino donor S-adenosylmethioninamine (decarboxy-AdoMet) to putrescine (1,4-diaminobutane) to yield spermidine.</text>
</comment>
<keyword evidence="11" id="KW-1185">Reference proteome</keyword>
<dbReference type="InterPro" id="IPR001045">
    <property type="entry name" value="Spermi_synthase"/>
</dbReference>
<dbReference type="Pfam" id="PF01564">
    <property type="entry name" value="Spermine_synth"/>
    <property type="match status" value="1"/>
</dbReference>
<feature type="binding site" evidence="5">
    <location>
        <position position="64"/>
    </location>
    <ligand>
        <name>spermidine</name>
        <dbReference type="ChEBI" id="CHEBI:57834"/>
    </ligand>
</feature>
<dbReference type="Proteomes" id="UP000256899">
    <property type="component" value="Unassembled WGS sequence"/>
</dbReference>
<feature type="binding site" evidence="5">
    <location>
        <position position="108"/>
    </location>
    <ligand>
        <name>S-methyl-5'-thioadenosine</name>
        <dbReference type="ChEBI" id="CHEBI:17509"/>
    </ligand>
</feature>
<keyword evidence="3 5" id="KW-0745">Spermidine biosynthesis</keyword>
<evidence type="ECO:0000256" key="6">
    <source>
        <dbReference type="PROSITE-ProRule" id="PRU00354"/>
    </source>
</evidence>
<feature type="binding site" evidence="5">
    <location>
        <position position="88"/>
    </location>
    <ligand>
        <name>spermidine</name>
        <dbReference type="ChEBI" id="CHEBI:57834"/>
    </ligand>
</feature>
<dbReference type="Gene3D" id="2.30.140.10">
    <property type="entry name" value="Spermidine synthase, tetramerisation domain"/>
    <property type="match status" value="1"/>
</dbReference>
<dbReference type="GO" id="GO:0005829">
    <property type="term" value="C:cytosol"/>
    <property type="evidence" value="ECO:0007669"/>
    <property type="project" value="TreeGrafter"/>
</dbReference>
<evidence type="ECO:0000256" key="4">
    <source>
        <dbReference type="ARBA" id="ARBA00023115"/>
    </source>
</evidence>
<keyword evidence="2 5" id="KW-0808">Transferase</keyword>
<feature type="binding site" evidence="5">
    <location>
        <position position="33"/>
    </location>
    <ligand>
        <name>S-methyl-5'-thioadenosine</name>
        <dbReference type="ChEBI" id="CHEBI:17509"/>
    </ligand>
</feature>
<dbReference type="InterPro" id="IPR029063">
    <property type="entry name" value="SAM-dependent_MTases_sf"/>
</dbReference>
<evidence type="ECO:0000259" key="9">
    <source>
        <dbReference type="PROSITE" id="PS51006"/>
    </source>
</evidence>
<name>A0A3E0TZX0_9GAMM</name>
<feature type="binding site" evidence="5">
    <location>
        <position position="164"/>
    </location>
    <ligand>
        <name>S-methyl-5'-thioadenosine</name>
        <dbReference type="ChEBI" id="CHEBI:17509"/>
    </ligand>
</feature>
<dbReference type="PROSITE" id="PS51006">
    <property type="entry name" value="PABS_2"/>
    <property type="match status" value="1"/>
</dbReference>
<comment type="similarity">
    <text evidence="1 5 7">Belongs to the spermidine/spermine synthase family.</text>
</comment>
<dbReference type="EC" id="2.5.1.16" evidence="5"/>
<evidence type="ECO:0000256" key="5">
    <source>
        <dbReference type="HAMAP-Rule" id="MF_00198"/>
    </source>
</evidence>
<dbReference type="InterPro" id="IPR030374">
    <property type="entry name" value="PABS"/>
</dbReference>
<comment type="pathway">
    <text evidence="5">Amine and polyamine biosynthesis; spermidine biosynthesis; spermidine from putrescine: step 1/1.</text>
</comment>
<dbReference type="InterPro" id="IPR037163">
    <property type="entry name" value="Spermidine_synt_N_sf"/>
</dbReference>
<dbReference type="Pfam" id="PF17284">
    <property type="entry name" value="Spermine_synt_N"/>
    <property type="match status" value="1"/>
</dbReference>
<dbReference type="PANTHER" id="PTHR11558">
    <property type="entry name" value="SPERMIDINE/SPERMINE SYNTHASE"/>
    <property type="match status" value="1"/>
</dbReference>
<reference evidence="11" key="1">
    <citation type="submission" date="2018-08" db="EMBL/GenBank/DDBJ databases">
        <title>Thalassotalea euphylliae genome.</title>
        <authorList>
            <person name="Summers S."/>
            <person name="Rice S.A."/>
            <person name="Freckelton M.L."/>
            <person name="Nedved B.T."/>
            <person name="Hadfield M.G."/>
        </authorList>
    </citation>
    <scope>NUCLEOTIDE SEQUENCE [LARGE SCALE GENOMIC DNA]</scope>
    <source>
        <strain evidence="11">H3</strain>
    </source>
</reference>
<comment type="catalytic activity">
    <reaction evidence="5 8">
        <text>S-adenosyl 3-(methylsulfanyl)propylamine + putrescine = S-methyl-5'-thioadenosine + spermidine + H(+)</text>
        <dbReference type="Rhea" id="RHEA:12721"/>
        <dbReference type="ChEBI" id="CHEBI:15378"/>
        <dbReference type="ChEBI" id="CHEBI:17509"/>
        <dbReference type="ChEBI" id="CHEBI:57443"/>
        <dbReference type="ChEBI" id="CHEBI:57834"/>
        <dbReference type="ChEBI" id="CHEBI:326268"/>
        <dbReference type="EC" id="2.5.1.16"/>
    </reaction>
</comment>
<keyword evidence="4 5" id="KW-0620">Polyamine biosynthesis</keyword>
<comment type="caution">
    <text evidence="10">The sequence shown here is derived from an EMBL/GenBank/DDBJ whole genome shotgun (WGS) entry which is preliminary data.</text>
</comment>
<dbReference type="Gene3D" id="3.40.50.150">
    <property type="entry name" value="Vaccinia Virus protein VP39"/>
    <property type="match status" value="1"/>
</dbReference>
<gene>
    <name evidence="5" type="primary">speE</name>
    <name evidence="10" type="ORF">DXX94_04445</name>
</gene>
<dbReference type="NCBIfam" id="TIGR00417">
    <property type="entry name" value="speE"/>
    <property type="match status" value="1"/>
</dbReference>
<proteinExistence type="inferred from homology"/>
<feature type="domain" description="PABS" evidence="9">
    <location>
        <begin position="4"/>
        <end position="237"/>
    </location>
</feature>
<protein>
    <recommendedName>
        <fullName evidence="5">Polyamine aminopropyltransferase</fullName>
    </recommendedName>
    <alternativeName>
        <fullName evidence="5">Putrescine aminopropyltransferase</fullName>
        <shortName evidence="5">PAPT</shortName>
    </alternativeName>
    <alternativeName>
        <fullName evidence="5">Spermidine synthase</fullName>
        <shortName evidence="5">SPDS</shortName>
        <shortName evidence="5">SPDSY</shortName>
        <ecNumber evidence="5">2.5.1.16</ecNumber>
    </alternativeName>
</protein>
<accession>A0A3E0TZX0</accession>
<feature type="binding site" evidence="5">
    <location>
        <begin position="157"/>
        <end position="160"/>
    </location>
    <ligand>
        <name>spermidine</name>
        <dbReference type="ChEBI" id="CHEBI:57834"/>
    </ligand>
</feature>
<evidence type="ECO:0000256" key="8">
    <source>
        <dbReference type="RuleBase" id="RU003837"/>
    </source>
</evidence>
<evidence type="ECO:0000256" key="1">
    <source>
        <dbReference type="ARBA" id="ARBA00007867"/>
    </source>
</evidence>
<evidence type="ECO:0000313" key="10">
    <source>
        <dbReference type="EMBL" id="REL30014.1"/>
    </source>
</evidence>
<dbReference type="AlphaFoldDB" id="A0A3E0TZX0"/>
<feature type="active site" description="Proton acceptor" evidence="5 6">
    <location>
        <position position="157"/>
    </location>
</feature>
<organism evidence="10 11">
    <name type="scientific">Thalassotalea euphylliae</name>
    <dbReference type="NCBI Taxonomy" id="1655234"/>
    <lineage>
        <taxon>Bacteria</taxon>
        <taxon>Pseudomonadati</taxon>
        <taxon>Pseudomonadota</taxon>
        <taxon>Gammaproteobacteria</taxon>
        <taxon>Alteromonadales</taxon>
        <taxon>Colwelliaceae</taxon>
        <taxon>Thalassotalea</taxon>
    </lineage>
</organism>
<comment type="subunit">
    <text evidence="5">Homodimer or homotetramer.</text>
</comment>
<evidence type="ECO:0000256" key="7">
    <source>
        <dbReference type="RuleBase" id="RU003836"/>
    </source>
</evidence>
<dbReference type="InterPro" id="IPR030373">
    <property type="entry name" value="PABS_CS"/>
</dbReference>
<dbReference type="GO" id="GO:0008295">
    <property type="term" value="P:spermidine biosynthetic process"/>
    <property type="evidence" value="ECO:0007669"/>
    <property type="project" value="UniProtKB-UniRule"/>
</dbReference>
<dbReference type="UniPathway" id="UPA00248">
    <property type="reaction ID" value="UER00314"/>
</dbReference>
<dbReference type="NCBIfam" id="NF002010">
    <property type="entry name" value="PRK00811.1"/>
    <property type="match status" value="1"/>
</dbReference>
<dbReference type="GO" id="GO:0004766">
    <property type="term" value="F:spermidine synthase activity"/>
    <property type="evidence" value="ECO:0007669"/>
    <property type="project" value="UniProtKB-UniRule"/>
</dbReference>
<evidence type="ECO:0000313" key="11">
    <source>
        <dbReference type="Proteomes" id="UP000256899"/>
    </source>
</evidence>
<evidence type="ECO:0000256" key="3">
    <source>
        <dbReference type="ARBA" id="ARBA00023066"/>
    </source>
</evidence>
<sequence>MHSNLWVEEKFEDFLGLKFKVEKVLFSGKSEFQTVDVVETKGHGKMLLNDGLIMVTERDEFAYHDMITHVPLFVHPNPKNVLVIGGGDGGTAREVIRHPSVEKCTMVEIDGMVVDACKAHIPQTAGALDDPRINLIIGDGVKFVQETNEKFDVIIVDSTDPIGPAQPLFGEAFYRDVFSCLTDDGIVVSQGESSWYALEIQQSLLKVLNAVFPNNYLYSFSNLTYPGGLWSFTFASKKYHPVNDFNPARVAESGLDFDYYNAALHSAAFALPSFAQKGLAGLICNGK</sequence>
<dbReference type="RefSeq" id="WP_116014120.1">
    <property type="nucleotide sequence ID" value="NZ_QUOT01000001.1"/>
</dbReference>
<dbReference type="PROSITE" id="PS01330">
    <property type="entry name" value="PABS_1"/>
    <property type="match status" value="1"/>
</dbReference>
<dbReference type="HAMAP" id="MF_00198">
    <property type="entry name" value="Spermidine_synth"/>
    <property type="match status" value="1"/>
</dbReference>